<dbReference type="InterPro" id="IPR006380">
    <property type="entry name" value="SPP-like_dom"/>
</dbReference>
<proteinExistence type="predicted"/>
<dbReference type="RefSeq" id="WP_306104174.1">
    <property type="nucleotide sequence ID" value="NZ_CP120983.1"/>
</dbReference>
<sequence length="290" mass="31581">MLPSVRPRAEPASLPVPRRVGAVAFCDFDETYLAHAPTAAEVADREALEDFLVEAAGRHGLLFGWVTGSSLPSVMDKVRAHRLRRLPHFIACSLGTELLYLRDGVAHPDPSWQERLPEPGRLASLAEAVTGELADRGVPLVPQEGRPPGSLVRSHYYYARTPASDERSLALVRSTAERYSLGVGVSRCNPAAGDPENCYDVDFLPADCGKRAVVRHVRRAYGVPPADTFAFGDSGNDLEMLREAGRGVLVANCTAEARSRHPDVSGLPYAAAILAVLRDRPREEPRKESR</sequence>
<keyword evidence="4" id="KW-1185">Reference proteome</keyword>
<reference evidence="3 4" key="1">
    <citation type="submission" date="2023-03" db="EMBL/GenBank/DDBJ databases">
        <title>Isolation and description of six Streptomyces strains from soil environments, able to metabolize different microbial glucans.</title>
        <authorList>
            <person name="Widen T."/>
            <person name="Larsbrink J."/>
        </authorList>
    </citation>
    <scope>NUCLEOTIDE SEQUENCE [LARGE SCALE GENOMIC DNA]</scope>
    <source>
        <strain evidence="3 4">Alt3</strain>
    </source>
</reference>
<protein>
    <submittedName>
        <fullName evidence="3">HAD-IIB family hydrolase</fullName>
    </submittedName>
</protein>
<organism evidence="3 4">
    <name type="scientific">Streptomyces glycanivorans</name>
    <dbReference type="NCBI Taxonomy" id="3033808"/>
    <lineage>
        <taxon>Bacteria</taxon>
        <taxon>Bacillati</taxon>
        <taxon>Actinomycetota</taxon>
        <taxon>Actinomycetes</taxon>
        <taxon>Kitasatosporales</taxon>
        <taxon>Streptomycetaceae</taxon>
        <taxon>Streptomyces</taxon>
    </lineage>
</organism>
<dbReference type="InterPro" id="IPR036412">
    <property type="entry name" value="HAD-like_sf"/>
</dbReference>
<dbReference type="InterPro" id="IPR023214">
    <property type="entry name" value="HAD_sf"/>
</dbReference>
<dbReference type="SFLD" id="SFLDG01140">
    <property type="entry name" value="C2.B:_Phosphomannomutase_and_P"/>
    <property type="match status" value="1"/>
</dbReference>
<dbReference type="SFLD" id="SFLDG01141">
    <property type="entry name" value="C2.B.1:_Sucrose_Phosphatase_Li"/>
    <property type="match status" value="1"/>
</dbReference>
<evidence type="ECO:0000256" key="1">
    <source>
        <dbReference type="ARBA" id="ARBA00022801"/>
    </source>
</evidence>
<dbReference type="InterPro" id="IPR006379">
    <property type="entry name" value="HAD-SF_hydro_IIB"/>
</dbReference>
<dbReference type="NCBIfam" id="TIGR01484">
    <property type="entry name" value="HAD-SF-IIB"/>
    <property type="match status" value="1"/>
</dbReference>
<name>A0ABY9JES3_9ACTN</name>
<dbReference type="GO" id="GO:0016787">
    <property type="term" value="F:hydrolase activity"/>
    <property type="evidence" value="ECO:0007669"/>
    <property type="project" value="UniProtKB-KW"/>
</dbReference>
<gene>
    <name evidence="3" type="ORF">P8A20_23065</name>
</gene>
<evidence type="ECO:0000313" key="4">
    <source>
        <dbReference type="Proteomes" id="UP001224433"/>
    </source>
</evidence>
<evidence type="ECO:0000259" key="2">
    <source>
        <dbReference type="Pfam" id="PF05116"/>
    </source>
</evidence>
<dbReference type="Gene3D" id="3.30.70.1410">
    <property type="entry name" value="yhjk (haloacid dehalogenase-like hydrolase protein) domain"/>
    <property type="match status" value="1"/>
</dbReference>
<dbReference type="Gene3D" id="3.40.50.1000">
    <property type="entry name" value="HAD superfamily/HAD-like"/>
    <property type="match status" value="1"/>
</dbReference>
<evidence type="ECO:0000313" key="3">
    <source>
        <dbReference type="EMBL" id="WLQ66277.1"/>
    </source>
</evidence>
<dbReference type="Pfam" id="PF05116">
    <property type="entry name" value="S6PP"/>
    <property type="match status" value="1"/>
</dbReference>
<dbReference type="EMBL" id="CP120983">
    <property type="protein sequence ID" value="WLQ66277.1"/>
    <property type="molecule type" value="Genomic_DNA"/>
</dbReference>
<dbReference type="Proteomes" id="UP001224433">
    <property type="component" value="Chromosome"/>
</dbReference>
<dbReference type="SFLD" id="SFLDS00003">
    <property type="entry name" value="Haloacid_Dehalogenase"/>
    <property type="match status" value="1"/>
</dbReference>
<accession>A0ABY9JES3</accession>
<keyword evidence="1 3" id="KW-0378">Hydrolase</keyword>
<dbReference type="SUPFAM" id="SSF56784">
    <property type="entry name" value="HAD-like"/>
    <property type="match status" value="1"/>
</dbReference>
<dbReference type="PANTHER" id="PTHR10000:SF57">
    <property type="entry name" value="KANOSAMINE-6-PHOSPHATE PHOSPHATASE"/>
    <property type="match status" value="1"/>
</dbReference>
<dbReference type="PANTHER" id="PTHR10000">
    <property type="entry name" value="PHOSPHOSERINE PHOSPHATASE"/>
    <property type="match status" value="1"/>
</dbReference>
<feature type="domain" description="Sucrose phosphatase-like" evidence="2">
    <location>
        <begin position="26"/>
        <end position="256"/>
    </location>
</feature>